<gene>
    <name evidence="1" type="ORF">GM672_00045</name>
</gene>
<evidence type="ECO:0000313" key="1">
    <source>
        <dbReference type="EMBL" id="MTV51115.1"/>
    </source>
</evidence>
<comment type="caution">
    <text evidence="1">The sequence shown here is derived from an EMBL/GenBank/DDBJ whole genome shotgun (WGS) entry which is preliminary data.</text>
</comment>
<protein>
    <submittedName>
        <fullName evidence="1">DUF3224 family protein</fullName>
    </submittedName>
</protein>
<dbReference type="OrthoDB" id="69764at2"/>
<dbReference type="InterPro" id="IPR021607">
    <property type="entry name" value="DUF3224"/>
</dbReference>
<organism evidence="1 2">
    <name type="scientific">Pseudoduganella buxea</name>
    <dbReference type="NCBI Taxonomy" id="1949069"/>
    <lineage>
        <taxon>Bacteria</taxon>
        <taxon>Pseudomonadati</taxon>
        <taxon>Pseudomonadota</taxon>
        <taxon>Betaproteobacteria</taxon>
        <taxon>Burkholderiales</taxon>
        <taxon>Oxalobacteraceae</taxon>
        <taxon>Telluria group</taxon>
        <taxon>Pseudoduganella</taxon>
    </lineage>
</organism>
<dbReference type="AlphaFoldDB" id="A0A6I3SQZ6"/>
<evidence type="ECO:0000313" key="2">
    <source>
        <dbReference type="Proteomes" id="UP000430634"/>
    </source>
</evidence>
<dbReference type="InterPro" id="IPR023159">
    <property type="entry name" value="SO1590-like_sf"/>
</dbReference>
<accession>A0A6I3SQZ6</accession>
<dbReference type="SUPFAM" id="SSF159238">
    <property type="entry name" value="SO1590-like"/>
    <property type="match status" value="1"/>
</dbReference>
<dbReference type="Proteomes" id="UP000430634">
    <property type="component" value="Unassembled WGS sequence"/>
</dbReference>
<dbReference type="Pfam" id="PF11528">
    <property type="entry name" value="DUF3224"/>
    <property type="match status" value="1"/>
</dbReference>
<dbReference type="Gene3D" id="2.40.350.10">
    <property type="entry name" value="SO1590-like"/>
    <property type="match status" value="1"/>
</dbReference>
<dbReference type="EMBL" id="WNKZ01000001">
    <property type="protein sequence ID" value="MTV51115.1"/>
    <property type="molecule type" value="Genomic_DNA"/>
</dbReference>
<proteinExistence type="predicted"/>
<reference evidence="1 2" key="1">
    <citation type="submission" date="2019-11" db="EMBL/GenBank/DDBJ databases">
        <title>Type strains purchased from KCTC, JCM and DSMZ.</title>
        <authorList>
            <person name="Lu H."/>
        </authorList>
    </citation>
    <scope>NUCLEOTIDE SEQUENCE [LARGE SCALE GENOMIC DNA]</scope>
    <source>
        <strain evidence="1 2">KCTC 52429</strain>
    </source>
</reference>
<sequence length="134" mass="14168">MAELLEAVRTMKSWDETTVQEDGSGRKMTTAVVTYDYAAPLAGSSTVEYAMFYLTPSKAAFVGYEHIDASYGGQSGTVVLRHEGLFDNGSAEIAVQVVADSPTGTFAGASGNGTIAADATDPMKSTLTLEWRRA</sequence>
<name>A0A6I3SQZ6_9BURK</name>